<evidence type="ECO:0000313" key="2">
    <source>
        <dbReference type="Proteomes" id="UP000198916"/>
    </source>
</evidence>
<evidence type="ECO:0008006" key="3">
    <source>
        <dbReference type="Google" id="ProtNLM"/>
    </source>
</evidence>
<dbReference type="RefSeq" id="WP_143053756.1">
    <property type="nucleotide sequence ID" value="NZ_FNZR01000001.1"/>
</dbReference>
<evidence type="ECO:0000313" key="1">
    <source>
        <dbReference type="EMBL" id="SEK19861.1"/>
    </source>
</evidence>
<keyword evidence="2" id="KW-1185">Reference proteome</keyword>
<dbReference type="SUPFAM" id="SSF50969">
    <property type="entry name" value="YVTN repeat-like/Quinoprotein amine dehydrogenase"/>
    <property type="match status" value="1"/>
</dbReference>
<protein>
    <recommendedName>
        <fullName evidence="3">TolB-like 6-blade propeller-like</fullName>
    </recommendedName>
</protein>
<dbReference type="Proteomes" id="UP000198916">
    <property type="component" value="Unassembled WGS sequence"/>
</dbReference>
<reference evidence="2" key="1">
    <citation type="submission" date="2016-10" db="EMBL/GenBank/DDBJ databases">
        <authorList>
            <person name="Varghese N."/>
            <person name="Submissions S."/>
        </authorList>
    </citation>
    <scope>NUCLEOTIDE SEQUENCE [LARGE SCALE GENOMIC DNA]</scope>
    <source>
        <strain evidence="2">Jip14</strain>
    </source>
</reference>
<dbReference type="OrthoDB" id="828031at2"/>
<organism evidence="1 2">
    <name type="scientific">Parapedobacter koreensis</name>
    <dbReference type="NCBI Taxonomy" id="332977"/>
    <lineage>
        <taxon>Bacteria</taxon>
        <taxon>Pseudomonadati</taxon>
        <taxon>Bacteroidota</taxon>
        <taxon>Sphingobacteriia</taxon>
        <taxon>Sphingobacteriales</taxon>
        <taxon>Sphingobacteriaceae</taxon>
        <taxon>Parapedobacter</taxon>
    </lineage>
</organism>
<sequence>MKLKLFSKITALLFVCSLTNCKQFFHPSDLSGNMSFQDVKYVDEFSRTYTLKNKKKTNIDLIGMKNFAIHDSLLIISTSNADGLWSFICLKTGKYLGSFLTRGQGPFQFIESPSVSNKVIFTNENDSTVSYIYDFQRGELLRLNIARSLELNKLNINVVNDSLPPFLFNFIMIDSTTFFCKETSPHLTQQIRYIKKLNSKIEPTFLTPLNRAQIRDGEDINILSTIAKRNDKINRIVEMPIGLRHINIYSLDGTFSRTINIGEQSDKLSDIQDKFRWNRIYTFADLRVFDNFFGVVYINEDEKTYQTGRKRIPTILLFDWDGNPLAELKLSHHITSFDIDFNQGELYTFDVHADELYKYDIKHILDEIQ</sequence>
<gene>
    <name evidence="1" type="ORF">SAMN05421740_101178</name>
</gene>
<dbReference type="EMBL" id="FNZR01000001">
    <property type="protein sequence ID" value="SEK19861.1"/>
    <property type="molecule type" value="Genomic_DNA"/>
</dbReference>
<dbReference type="InterPro" id="IPR011044">
    <property type="entry name" value="Quino_amine_DH_bsu"/>
</dbReference>
<proteinExistence type="predicted"/>
<name>A0A1H7F189_9SPHI</name>
<dbReference type="AlphaFoldDB" id="A0A1H7F189"/>
<accession>A0A1H7F189</accession>